<feature type="transmembrane region" description="Helical" evidence="1">
    <location>
        <begin position="45"/>
        <end position="66"/>
    </location>
</feature>
<organism evidence="2 3">
    <name type="scientific">Pseudohongiella nitratireducens</name>
    <dbReference type="NCBI Taxonomy" id="1768907"/>
    <lineage>
        <taxon>Bacteria</taxon>
        <taxon>Pseudomonadati</taxon>
        <taxon>Pseudomonadota</taxon>
        <taxon>Gammaproteobacteria</taxon>
        <taxon>Pseudomonadales</taxon>
        <taxon>Pseudohongiellaceae</taxon>
        <taxon>Pseudohongiella</taxon>
    </lineage>
</organism>
<dbReference type="AlphaFoldDB" id="A0A917GMN1"/>
<dbReference type="RefSeq" id="WP_068811491.1">
    <property type="nucleotide sequence ID" value="NZ_BMIY01000002.1"/>
</dbReference>
<proteinExistence type="predicted"/>
<dbReference type="OrthoDB" id="7630939at2"/>
<evidence type="ECO:0000256" key="1">
    <source>
        <dbReference type="SAM" id="Phobius"/>
    </source>
</evidence>
<keyword evidence="3" id="KW-1185">Reference proteome</keyword>
<evidence type="ECO:0000313" key="3">
    <source>
        <dbReference type="Proteomes" id="UP000627715"/>
    </source>
</evidence>
<reference evidence="2" key="1">
    <citation type="journal article" date="2014" name="Int. J. Syst. Evol. Microbiol.">
        <title>Complete genome sequence of Corynebacterium casei LMG S-19264T (=DSM 44701T), isolated from a smear-ripened cheese.</title>
        <authorList>
            <consortium name="US DOE Joint Genome Institute (JGI-PGF)"/>
            <person name="Walter F."/>
            <person name="Albersmeier A."/>
            <person name="Kalinowski J."/>
            <person name="Ruckert C."/>
        </authorList>
    </citation>
    <scope>NUCLEOTIDE SEQUENCE</scope>
    <source>
        <strain evidence="2">CGMCC 1.15425</strain>
    </source>
</reference>
<feature type="transmembrane region" description="Helical" evidence="1">
    <location>
        <begin position="132"/>
        <end position="156"/>
    </location>
</feature>
<keyword evidence="1" id="KW-0812">Transmembrane</keyword>
<reference evidence="2" key="2">
    <citation type="submission" date="2020-09" db="EMBL/GenBank/DDBJ databases">
        <authorList>
            <person name="Sun Q."/>
            <person name="Zhou Y."/>
        </authorList>
    </citation>
    <scope>NUCLEOTIDE SEQUENCE</scope>
    <source>
        <strain evidence="2">CGMCC 1.15425</strain>
    </source>
</reference>
<accession>A0A917GMN1</accession>
<protein>
    <submittedName>
        <fullName evidence="2">Uncharacterized protein</fullName>
    </submittedName>
</protein>
<dbReference type="Proteomes" id="UP000627715">
    <property type="component" value="Unassembled WGS sequence"/>
</dbReference>
<comment type="caution">
    <text evidence="2">The sequence shown here is derived from an EMBL/GenBank/DDBJ whole genome shotgun (WGS) entry which is preliminary data.</text>
</comment>
<feature type="transmembrane region" description="Helical" evidence="1">
    <location>
        <begin position="12"/>
        <end position="33"/>
    </location>
</feature>
<sequence>MSWREKNLWCETLISALVSVYFFYHSFAILLSLDADSAFPVRDLTRLIISTVILSIILSTVLFTLLRMLSGDHSATVEPSDERDRLFELRSNQVGYWTLCVITAFVIGAIVINTTSADSDTLQLNIPMSPLLIAQALIAALTLASLAKAASALFYYRRGY</sequence>
<feature type="transmembrane region" description="Helical" evidence="1">
    <location>
        <begin position="94"/>
        <end position="112"/>
    </location>
</feature>
<gene>
    <name evidence="2" type="ORF">GCM10011403_05640</name>
</gene>
<keyword evidence="1" id="KW-0472">Membrane</keyword>
<dbReference type="EMBL" id="BMIY01000002">
    <property type="protein sequence ID" value="GGG51342.1"/>
    <property type="molecule type" value="Genomic_DNA"/>
</dbReference>
<evidence type="ECO:0000313" key="2">
    <source>
        <dbReference type="EMBL" id="GGG51342.1"/>
    </source>
</evidence>
<keyword evidence="1" id="KW-1133">Transmembrane helix</keyword>
<name>A0A917GMN1_9GAMM</name>